<keyword evidence="2" id="KW-0378">Hydrolase</keyword>
<dbReference type="GO" id="GO:0050568">
    <property type="term" value="F:protein-glutamine glutaminase activity"/>
    <property type="evidence" value="ECO:0007669"/>
    <property type="project" value="InterPro"/>
</dbReference>
<dbReference type="InterPro" id="IPR038592">
    <property type="entry name" value="CheD-like_sf"/>
</dbReference>
<dbReference type="AlphaFoldDB" id="A0A0K8P0S6"/>
<dbReference type="CDD" id="cd16352">
    <property type="entry name" value="CheD"/>
    <property type="match status" value="1"/>
</dbReference>
<keyword evidence="3" id="KW-0732">Signal</keyword>
<dbReference type="Pfam" id="PF03975">
    <property type="entry name" value="CheD"/>
    <property type="match status" value="1"/>
</dbReference>
<dbReference type="PANTHER" id="PTHR35147">
    <property type="entry name" value="CHEMORECEPTOR GLUTAMINE DEAMIDASE CHED-RELATED"/>
    <property type="match status" value="1"/>
</dbReference>
<gene>
    <name evidence="4" type="ORF">ISF6_2071</name>
</gene>
<sequence length="189" mass="19405">MNARLPTALRGDTRSCAFVSAGHAAAMAAAAAAAAFGSVAAPGSHVLHPGDVVVADQGDRLGTLLGSCVAVVLTDPRRTVGAMCHIVHAGGSPSGATSHGEPAFDAMRRGLQRRGIVPALCEARVYGGGNMFPALVRGRHVGEQNVAWVLERLAREGIRVAASDVGGTVYRRVDWTVGPGEPTVRAQPI</sequence>
<evidence type="ECO:0000313" key="4">
    <source>
        <dbReference type="EMBL" id="GAP36231.1"/>
    </source>
</evidence>
<evidence type="ECO:0000256" key="1">
    <source>
        <dbReference type="ARBA" id="ARBA00022500"/>
    </source>
</evidence>
<evidence type="ECO:0000313" key="5">
    <source>
        <dbReference type="Proteomes" id="UP000037660"/>
    </source>
</evidence>
<dbReference type="RefSeq" id="WP_157548883.1">
    <property type="nucleotide sequence ID" value="NZ_BBYR01000033.1"/>
</dbReference>
<dbReference type="Proteomes" id="UP000037660">
    <property type="component" value="Unassembled WGS sequence"/>
</dbReference>
<evidence type="ECO:0000256" key="2">
    <source>
        <dbReference type="ARBA" id="ARBA00022801"/>
    </source>
</evidence>
<name>A0A0K8P0S6_PISS1</name>
<dbReference type="STRING" id="1547922.ISF6_2071"/>
<accession>A0A0K8P0S6</accession>
<dbReference type="SUPFAM" id="SSF64438">
    <property type="entry name" value="CNF1/YfiH-like putative cysteine hydrolases"/>
    <property type="match status" value="1"/>
</dbReference>
<dbReference type="InterPro" id="IPR005659">
    <property type="entry name" value="Chemorcpt_Glu_NH3ase_CheD"/>
</dbReference>
<dbReference type="GO" id="GO:0006935">
    <property type="term" value="P:chemotaxis"/>
    <property type="evidence" value="ECO:0007669"/>
    <property type="project" value="UniProtKB-KW"/>
</dbReference>
<dbReference type="EMBL" id="BBYR01000033">
    <property type="protein sequence ID" value="GAP36231.1"/>
    <property type="molecule type" value="Genomic_DNA"/>
</dbReference>
<organism evidence="4 5">
    <name type="scientific">Piscinibacter sakaiensis</name>
    <name type="common">Ideonella sakaiensis</name>
    <dbReference type="NCBI Taxonomy" id="1547922"/>
    <lineage>
        <taxon>Bacteria</taxon>
        <taxon>Pseudomonadati</taxon>
        <taxon>Pseudomonadota</taxon>
        <taxon>Betaproteobacteria</taxon>
        <taxon>Burkholderiales</taxon>
        <taxon>Sphaerotilaceae</taxon>
        <taxon>Piscinibacter</taxon>
    </lineage>
</organism>
<reference evidence="4 5" key="2">
    <citation type="journal article" date="2016" name="Science">
        <title>A bacterium that degrades and assimilates poly(ethylene terephthalate).</title>
        <authorList>
            <person name="Yoshida S."/>
            <person name="Hiraga K."/>
            <person name="Takehana T."/>
            <person name="Taniguchi I."/>
            <person name="Yamaji H."/>
            <person name="Maeda Y."/>
            <person name="Toyohara K."/>
            <person name="Miyamoto K."/>
            <person name="Kimura Y."/>
            <person name="Oda K."/>
        </authorList>
    </citation>
    <scope>NUCLEOTIDE SEQUENCE [LARGE SCALE GENOMIC DNA]</scope>
    <source>
        <strain evidence="5">NBRC 110686 / TISTR 2288 / 201-F6</strain>
    </source>
</reference>
<protein>
    <submittedName>
        <fullName evidence="4">Chemotaxis protein CheD</fullName>
    </submittedName>
</protein>
<feature type="signal peptide" evidence="3">
    <location>
        <begin position="1"/>
        <end position="40"/>
    </location>
</feature>
<dbReference type="Gene3D" id="3.30.1330.200">
    <property type="match status" value="1"/>
</dbReference>
<evidence type="ECO:0000256" key="3">
    <source>
        <dbReference type="SAM" id="SignalP"/>
    </source>
</evidence>
<keyword evidence="1" id="KW-0145">Chemotaxis</keyword>
<comment type="caution">
    <text evidence="4">The sequence shown here is derived from an EMBL/GenBank/DDBJ whole genome shotgun (WGS) entry which is preliminary data.</text>
</comment>
<dbReference type="InterPro" id="IPR011324">
    <property type="entry name" value="Cytotoxic_necrot_fac-like_cat"/>
</dbReference>
<dbReference type="PANTHER" id="PTHR35147:SF1">
    <property type="entry name" value="CHEMORECEPTOR GLUTAMINE DEAMIDASE CHED-RELATED"/>
    <property type="match status" value="1"/>
</dbReference>
<reference evidence="5" key="1">
    <citation type="submission" date="2015-07" db="EMBL/GenBank/DDBJ databases">
        <title>Discovery of a poly(ethylene terephthalate assimilation.</title>
        <authorList>
            <person name="Yoshida S."/>
            <person name="Hiraga K."/>
            <person name="Takehana T."/>
            <person name="Taniguchi I."/>
            <person name="Yamaji H."/>
            <person name="Maeda Y."/>
            <person name="Toyohara K."/>
            <person name="Miyamoto K."/>
            <person name="Kimura Y."/>
            <person name="Oda K."/>
        </authorList>
    </citation>
    <scope>NUCLEOTIDE SEQUENCE [LARGE SCALE GENOMIC DNA]</scope>
    <source>
        <strain evidence="5">NBRC 110686 / TISTR 2288 / 201-F6</strain>
    </source>
</reference>
<dbReference type="OrthoDB" id="9807202at2"/>
<proteinExistence type="predicted"/>
<feature type="chain" id="PRO_5005513574" evidence="3">
    <location>
        <begin position="41"/>
        <end position="189"/>
    </location>
</feature>
<keyword evidence="5" id="KW-1185">Reference proteome</keyword>